<dbReference type="EMBL" id="FNBT01000005">
    <property type="protein sequence ID" value="SDF68385.1"/>
    <property type="molecule type" value="Genomic_DNA"/>
</dbReference>
<keyword evidence="2" id="KW-1133">Transmembrane helix</keyword>
<reference evidence="4" key="1">
    <citation type="submission" date="2016-10" db="EMBL/GenBank/DDBJ databases">
        <authorList>
            <person name="Varghese N."/>
            <person name="Submissions S."/>
        </authorList>
    </citation>
    <scope>NUCLEOTIDE SEQUENCE [LARGE SCALE GENOMIC DNA]</scope>
    <source>
        <strain evidence="4">DSM 44268</strain>
    </source>
</reference>
<evidence type="ECO:0000313" key="3">
    <source>
        <dbReference type="EMBL" id="SDF68385.1"/>
    </source>
</evidence>
<dbReference type="RefSeq" id="WP_091768311.1">
    <property type="nucleotide sequence ID" value="NZ_FNBT01000005.1"/>
</dbReference>
<name>A0A1G7N2S0_9ACTN</name>
<evidence type="ECO:0000256" key="1">
    <source>
        <dbReference type="SAM" id="MobiDB-lite"/>
    </source>
</evidence>
<organism evidence="3 4">
    <name type="scientific">Blastococcus aurantiacus</name>
    <dbReference type="NCBI Taxonomy" id="1550231"/>
    <lineage>
        <taxon>Bacteria</taxon>
        <taxon>Bacillati</taxon>
        <taxon>Actinomycetota</taxon>
        <taxon>Actinomycetes</taxon>
        <taxon>Geodermatophilales</taxon>
        <taxon>Geodermatophilaceae</taxon>
        <taxon>Blastococcus</taxon>
    </lineage>
</organism>
<feature type="transmembrane region" description="Helical" evidence="2">
    <location>
        <begin position="51"/>
        <end position="73"/>
    </location>
</feature>
<dbReference type="OrthoDB" id="5186135at2"/>
<keyword evidence="2" id="KW-0472">Membrane</keyword>
<feature type="transmembrane region" description="Helical" evidence="2">
    <location>
        <begin position="85"/>
        <end position="107"/>
    </location>
</feature>
<dbReference type="STRING" id="1550231.SAMN05660662_3064"/>
<keyword evidence="4" id="KW-1185">Reference proteome</keyword>
<keyword evidence="2" id="KW-0812">Transmembrane</keyword>
<feature type="region of interest" description="Disordered" evidence="1">
    <location>
        <begin position="1"/>
        <end position="22"/>
    </location>
</feature>
<accession>A0A1G7N2S0</accession>
<proteinExistence type="predicted"/>
<evidence type="ECO:0000256" key="2">
    <source>
        <dbReference type="SAM" id="Phobius"/>
    </source>
</evidence>
<sequence length="124" mass="13873">MSESSPRRVRVTSPRTSAARAQRVPAAREIDAQTRLGEVYMSSLLRSQLRLALLALATLAVFVGGIPLVFWLFPDLSAVEVLAVPLPWFLLAFAVYPFLLLVGWLYVRAAERNERAFTDVLDRT</sequence>
<dbReference type="Proteomes" id="UP000199406">
    <property type="component" value="Unassembled WGS sequence"/>
</dbReference>
<protein>
    <submittedName>
        <fullName evidence="3">Uncharacterized protein</fullName>
    </submittedName>
</protein>
<gene>
    <name evidence="3" type="ORF">SAMN05660662_3064</name>
</gene>
<evidence type="ECO:0000313" key="4">
    <source>
        <dbReference type="Proteomes" id="UP000199406"/>
    </source>
</evidence>
<dbReference type="AlphaFoldDB" id="A0A1G7N2S0"/>